<dbReference type="InterPro" id="IPR003660">
    <property type="entry name" value="HAMP_dom"/>
</dbReference>
<evidence type="ECO:0000256" key="5">
    <source>
        <dbReference type="ARBA" id="ARBA00022553"/>
    </source>
</evidence>
<sequence>MTTGATQKPGEQRAAPFDDSGPTARFGPIAVGGAFVLALATFLVFAGFTPILPTQTVVAALLVGDGVVVLVLIVLIAIELNRLRAARRAARAGARLHSRFVALFSLVAAIPAIVTAVVATVSVEWAINPRFMGDVASFINEADQATRLYRETQCRALLRDVELTAGDIARSALLLRSDPAQFKTYFASRAKTLGFGAAALMKSDGAALEVAEGSDTRLIARPDPSDFQDALAGEDQCGFLGAGNIFVAIRPIAGAEDQFLYAARGIDPLAAKVAEDAANVAMMWGRFEAHRTSLELGFATVFVMLALTMLFSAIWLGLTWANRLVGPIRRLIRAADEVGSGNLHVQVPARRADGDLGHLGDTFNKMTAELLRQQTGLIAANALNDERRAFIEAVLSGVPAGVVGVDKNGAITVSNAAAERLLGGEGGLVGQPLASVQHSIGLIWEQARSLRMRLHQGQATVLRDGRERILNVRVTGSPGRGEAGSVITLDDISDLVTAQRTAAWADVARRIAHEIKNPLTPIQLSAERLKRRYGRHIVEGKDVFDQCTDTIIRQVDDIKRMVDEFSSFARMPKARPATDDLTDCVRQAVFLMRVGRADIDFETRLPETAVTADFDRRLISQALTNVLKNASEGIDALGEGHEPGRVLVTLDADVGGFIEIAVSDNGKGFPKEDRNRLIEPYVTTRAEGTGLGLPIVVKIFEDHGGGVDLIDGLARADGGRGAMVVMKLRIAGASGDAAEPQNEKSGSR</sequence>
<dbReference type="SUPFAM" id="SSF158472">
    <property type="entry name" value="HAMP domain-like"/>
    <property type="match status" value="1"/>
</dbReference>
<dbReference type="GO" id="GO:0005524">
    <property type="term" value="F:ATP binding"/>
    <property type="evidence" value="ECO:0007669"/>
    <property type="project" value="UniProtKB-KW"/>
</dbReference>
<dbReference type="SUPFAM" id="SSF47384">
    <property type="entry name" value="Homodimeric domain of signal transducing histidine kinase"/>
    <property type="match status" value="1"/>
</dbReference>
<dbReference type="InterPro" id="IPR035965">
    <property type="entry name" value="PAS-like_dom_sf"/>
</dbReference>
<dbReference type="FunFam" id="1.10.287.130:FF:000107">
    <property type="entry name" value="Sensor histidine kinase YycG"/>
    <property type="match status" value="1"/>
</dbReference>
<keyword evidence="11 15" id="KW-1133">Transmembrane helix</keyword>
<evidence type="ECO:0000313" key="20">
    <source>
        <dbReference type="Proteomes" id="UP000253529"/>
    </source>
</evidence>
<evidence type="ECO:0000256" key="15">
    <source>
        <dbReference type="SAM" id="Phobius"/>
    </source>
</evidence>
<dbReference type="GO" id="GO:0000155">
    <property type="term" value="F:phosphorelay sensor kinase activity"/>
    <property type="evidence" value="ECO:0007669"/>
    <property type="project" value="InterPro"/>
</dbReference>
<feature type="domain" description="Histidine kinase" evidence="16">
    <location>
        <begin position="510"/>
        <end position="732"/>
    </location>
</feature>
<feature type="transmembrane region" description="Helical" evidence="15">
    <location>
        <begin position="296"/>
        <end position="321"/>
    </location>
</feature>
<dbReference type="InterPro" id="IPR036097">
    <property type="entry name" value="HisK_dim/P_sf"/>
</dbReference>
<accession>A0A366FDX2</accession>
<keyword evidence="8" id="KW-0547">Nucleotide-binding</keyword>
<feature type="transmembrane region" description="Helical" evidence="15">
    <location>
        <begin position="29"/>
        <end position="51"/>
    </location>
</feature>
<dbReference type="EMBL" id="QNRK01000013">
    <property type="protein sequence ID" value="RBP12858.1"/>
    <property type="molecule type" value="Genomic_DNA"/>
</dbReference>
<evidence type="ECO:0000256" key="13">
    <source>
        <dbReference type="ARBA" id="ARBA00023136"/>
    </source>
</evidence>
<dbReference type="Pfam" id="PF02518">
    <property type="entry name" value="HATPase_c"/>
    <property type="match status" value="1"/>
</dbReference>
<dbReference type="SMART" id="SM00388">
    <property type="entry name" value="HisKA"/>
    <property type="match status" value="1"/>
</dbReference>
<name>A0A366FDX2_9HYPH</name>
<evidence type="ECO:0000256" key="3">
    <source>
        <dbReference type="ARBA" id="ARBA00012438"/>
    </source>
</evidence>
<dbReference type="SMART" id="SM00304">
    <property type="entry name" value="HAMP"/>
    <property type="match status" value="1"/>
</dbReference>
<dbReference type="GO" id="GO:0005886">
    <property type="term" value="C:plasma membrane"/>
    <property type="evidence" value="ECO:0007669"/>
    <property type="project" value="UniProtKB-SubCell"/>
</dbReference>
<dbReference type="Pfam" id="PF00989">
    <property type="entry name" value="PAS"/>
    <property type="match status" value="1"/>
</dbReference>
<protein>
    <recommendedName>
        <fullName evidence="3">histidine kinase</fullName>
        <ecNumber evidence="3">2.7.13.3</ecNumber>
    </recommendedName>
</protein>
<dbReference type="OrthoDB" id="9776727at2"/>
<dbReference type="Pfam" id="PF00512">
    <property type="entry name" value="HisKA"/>
    <property type="match status" value="1"/>
</dbReference>
<evidence type="ECO:0000256" key="7">
    <source>
        <dbReference type="ARBA" id="ARBA00022692"/>
    </source>
</evidence>
<feature type="region of interest" description="Disordered" evidence="14">
    <location>
        <begin position="1"/>
        <end position="21"/>
    </location>
</feature>
<evidence type="ECO:0000313" key="19">
    <source>
        <dbReference type="EMBL" id="RBP12858.1"/>
    </source>
</evidence>
<dbReference type="GO" id="GO:0007234">
    <property type="term" value="P:osmosensory signaling via phosphorelay pathway"/>
    <property type="evidence" value="ECO:0007669"/>
    <property type="project" value="TreeGrafter"/>
</dbReference>
<dbReference type="InterPro" id="IPR005467">
    <property type="entry name" value="His_kinase_dom"/>
</dbReference>
<dbReference type="Pfam" id="PF00672">
    <property type="entry name" value="HAMP"/>
    <property type="match status" value="1"/>
</dbReference>
<feature type="domain" description="HAMP" evidence="18">
    <location>
        <begin position="322"/>
        <end position="375"/>
    </location>
</feature>
<dbReference type="InterPro" id="IPR045671">
    <property type="entry name" value="NtrY-like_N"/>
</dbReference>
<dbReference type="Gene3D" id="3.30.565.10">
    <property type="entry name" value="Histidine kinase-like ATPase, C-terminal domain"/>
    <property type="match status" value="1"/>
</dbReference>
<keyword evidence="4" id="KW-1003">Cell membrane</keyword>
<keyword evidence="9 19" id="KW-0418">Kinase</keyword>
<evidence type="ECO:0000256" key="12">
    <source>
        <dbReference type="ARBA" id="ARBA00023012"/>
    </source>
</evidence>
<dbReference type="EC" id="2.7.13.3" evidence="3"/>
<dbReference type="CDD" id="cd06225">
    <property type="entry name" value="HAMP"/>
    <property type="match status" value="1"/>
</dbReference>
<feature type="transmembrane region" description="Helical" evidence="15">
    <location>
        <begin position="100"/>
        <end position="123"/>
    </location>
</feature>
<dbReference type="GO" id="GO:0006355">
    <property type="term" value="P:regulation of DNA-templated transcription"/>
    <property type="evidence" value="ECO:0007669"/>
    <property type="project" value="InterPro"/>
</dbReference>
<dbReference type="InterPro" id="IPR050351">
    <property type="entry name" value="BphY/WalK/GraS-like"/>
</dbReference>
<dbReference type="Gene3D" id="1.10.287.130">
    <property type="match status" value="1"/>
</dbReference>
<dbReference type="InterPro" id="IPR003661">
    <property type="entry name" value="HisK_dim/P_dom"/>
</dbReference>
<dbReference type="CDD" id="cd00082">
    <property type="entry name" value="HisKA"/>
    <property type="match status" value="1"/>
</dbReference>
<dbReference type="InterPro" id="IPR036890">
    <property type="entry name" value="HATPase_C_sf"/>
</dbReference>
<dbReference type="SMART" id="SM00387">
    <property type="entry name" value="HATPase_c"/>
    <property type="match status" value="1"/>
</dbReference>
<comment type="subcellular location">
    <subcellularLocation>
        <location evidence="2">Cell membrane</location>
        <topology evidence="2">Multi-pass membrane protein</topology>
    </subcellularLocation>
</comment>
<comment type="caution">
    <text evidence="19">The sequence shown here is derived from an EMBL/GenBank/DDBJ whole genome shotgun (WGS) entry which is preliminary data.</text>
</comment>
<dbReference type="PANTHER" id="PTHR42878">
    <property type="entry name" value="TWO-COMPONENT HISTIDINE KINASE"/>
    <property type="match status" value="1"/>
</dbReference>
<evidence type="ECO:0000256" key="1">
    <source>
        <dbReference type="ARBA" id="ARBA00000085"/>
    </source>
</evidence>
<evidence type="ECO:0000259" key="18">
    <source>
        <dbReference type="PROSITE" id="PS50885"/>
    </source>
</evidence>
<dbReference type="PRINTS" id="PR00344">
    <property type="entry name" value="BCTRLSENSOR"/>
</dbReference>
<gene>
    <name evidence="19" type="ORF">DFR50_11347</name>
</gene>
<evidence type="ECO:0000256" key="8">
    <source>
        <dbReference type="ARBA" id="ARBA00022741"/>
    </source>
</evidence>
<dbReference type="GO" id="GO:0000156">
    <property type="term" value="F:phosphorelay response regulator activity"/>
    <property type="evidence" value="ECO:0007669"/>
    <property type="project" value="TreeGrafter"/>
</dbReference>
<keyword evidence="6" id="KW-0808">Transferase</keyword>
<dbReference type="SUPFAM" id="SSF55785">
    <property type="entry name" value="PYP-like sensor domain (PAS domain)"/>
    <property type="match status" value="1"/>
</dbReference>
<dbReference type="Pfam" id="PF19312">
    <property type="entry name" value="NtrY_N"/>
    <property type="match status" value="1"/>
</dbReference>
<feature type="transmembrane region" description="Helical" evidence="15">
    <location>
        <begin position="57"/>
        <end position="80"/>
    </location>
</feature>
<dbReference type="PROSITE" id="PS50112">
    <property type="entry name" value="PAS"/>
    <property type="match status" value="1"/>
</dbReference>
<dbReference type="Gene3D" id="6.10.340.10">
    <property type="match status" value="1"/>
</dbReference>
<dbReference type="PROSITE" id="PS50885">
    <property type="entry name" value="HAMP"/>
    <property type="match status" value="1"/>
</dbReference>
<keyword evidence="10" id="KW-0067">ATP-binding</keyword>
<dbReference type="PIRSF" id="PIRSF037532">
    <property type="entry name" value="STHK_NtrY"/>
    <property type="match status" value="1"/>
</dbReference>
<evidence type="ECO:0000256" key="11">
    <source>
        <dbReference type="ARBA" id="ARBA00022989"/>
    </source>
</evidence>
<dbReference type="RefSeq" id="WP_113889700.1">
    <property type="nucleotide sequence ID" value="NZ_QNRK01000013.1"/>
</dbReference>
<dbReference type="PROSITE" id="PS50109">
    <property type="entry name" value="HIS_KIN"/>
    <property type="match status" value="1"/>
</dbReference>
<evidence type="ECO:0000256" key="14">
    <source>
        <dbReference type="SAM" id="MobiDB-lite"/>
    </source>
</evidence>
<dbReference type="InterPro" id="IPR000014">
    <property type="entry name" value="PAS"/>
</dbReference>
<keyword evidence="7 15" id="KW-0812">Transmembrane</keyword>
<evidence type="ECO:0000256" key="6">
    <source>
        <dbReference type="ARBA" id="ARBA00022679"/>
    </source>
</evidence>
<dbReference type="PANTHER" id="PTHR42878:SF13">
    <property type="entry name" value="HISTIDINE KINASE"/>
    <property type="match status" value="1"/>
</dbReference>
<keyword evidence="13 15" id="KW-0472">Membrane</keyword>
<feature type="domain" description="PAS" evidence="17">
    <location>
        <begin position="387"/>
        <end position="423"/>
    </location>
</feature>
<evidence type="ECO:0000256" key="9">
    <source>
        <dbReference type="ARBA" id="ARBA00022777"/>
    </source>
</evidence>
<keyword evidence="12" id="KW-0902">Two-component regulatory system</keyword>
<dbReference type="InterPro" id="IPR013767">
    <property type="entry name" value="PAS_fold"/>
</dbReference>
<dbReference type="GO" id="GO:0030295">
    <property type="term" value="F:protein kinase activator activity"/>
    <property type="evidence" value="ECO:0007669"/>
    <property type="project" value="TreeGrafter"/>
</dbReference>
<dbReference type="NCBIfam" id="TIGR00229">
    <property type="entry name" value="sensory_box"/>
    <property type="match status" value="1"/>
</dbReference>
<evidence type="ECO:0000256" key="2">
    <source>
        <dbReference type="ARBA" id="ARBA00004651"/>
    </source>
</evidence>
<comment type="catalytic activity">
    <reaction evidence="1">
        <text>ATP + protein L-histidine = ADP + protein N-phospho-L-histidine.</text>
        <dbReference type="EC" id="2.7.13.3"/>
    </reaction>
</comment>
<reference evidence="19 20" key="1">
    <citation type="submission" date="2018-06" db="EMBL/GenBank/DDBJ databases">
        <title>Genomic Encyclopedia of Type Strains, Phase IV (KMG-IV): sequencing the most valuable type-strain genomes for metagenomic binning, comparative biology and taxonomic classification.</title>
        <authorList>
            <person name="Goeker M."/>
        </authorList>
    </citation>
    <scope>NUCLEOTIDE SEQUENCE [LARGE SCALE GENOMIC DNA]</scope>
    <source>
        <strain evidence="19 20">DSM 24875</strain>
    </source>
</reference>
<keyword evidence="20" id="KW-1185">Reference proteome</keyword>
<proteinExistence type="predicted"/>
<evidence type="ECO:0000259" key="16">
    <source>
        <dbReference type="PROSITE" id="PS50109"/>
    </source>
</evidence>
<keyword evidence="5" id="KW-0597">Phosphoprotein</keyword>
<evidence type="ECO:0000256" key="10">
    <source>
        <dbReference type="ARBA" id="ARBA00022840"/>
    </source>
</evidence>
<dbReference type="SUPFAM" id="SSF55874">
    <property type="entry name" value="ATPase domain of HSP90 chaperone/DNA topoisomerase II/histidine kinase"/>
    <property type="match status" value="1"/>
</dbReference>
<dbReference type="InterPro" id="IPR017232">
    <property type="entry name" value="NtrY"/>
</dbReference>
<evidence type="ECO:0000259" key="17">
    <source>
        <dbReference type="PROSITE" id="PS50112"/>
    </source>
</evidence>
<dbReference type="Gene3D" id="3.30.450.20">
    <property type="entry name" value="PAS domain"/>
    <property type="match status" value="1"/>
</dbReference>
<organism evidence="19 20">
    <name type="scientific">Roseiarcus fermentans</name>
    <dbReference type="NCBI Taxonomy" id="1473586"/>
    <lineage>
        <taxon>Bacteria</taxon>
        <taxon>Pseudomonadati</taxon>
        <taxon>Pseudomonadota</taxon>
        <taxon>Alphaproteobacteria</taxon>
        <taxon>Hyphomicrobiales</taxon>
        <taxon>Roseiarcaceae</taxon>
        <taxon>Roseiarcus</taxon>
    </lineage>
</organism>
<dbReference type="InterPro" id="IPR003594">
    <property type="entry name" value="HATPase_dom"/>
</dbReference>
<dbReference type="AlphaFoldDB" id="A0A366FDX2"/>
<evidence type="ECO:0000256" key="4">
    <source>
        <dbReference type="ARBA" id="ARBA00022475"/>
    </source>
</evidence>
<dbReference type="SMART" id="SM00091">
    <property type="entry name" value="PAS"/>
    <property type="match status" value="1"/>
</dbReference>
<dbReference type="InterPro" id="IPR004358">
    <property type="entry name" value="Sig_transdc_His_kin-like_C"/>
</dbReference>
<dbReference type="Proteomes" id="UP000253529">
    <property type="component" value="Unassembled WGS sequence"/>
</dbReference>